<evidence type="ECO:0000313" key="3">
    <source>
        <dbReference type="Proteomes" id="UP001152795"/>
    </source>
</evidence>
<protein>
    <recommendedName>
        <fullName evidence="1">Integrase core domain-containing protein</fullName>
    </recommendedName>
</protein>
<gene>
    <name evidence="2" type="ORF">PACLA_8A064450</name>
</gene>
<keyword evidence="3" id="KW-1185">Reference proteome</keyword>
<accession>A0A6S7H8C3</accession>
<evidence type="ECO:0000259" key="1">
    <source>
        <dbReference type="Pfam" id="PF24764"/>
    </source>
</evidence>
<dbReference type="AlphaFoldDB" id="A0A6S7H8C3"/>
<reference evidence="2" key="1">
    <citation type="submission" date="2020-04" db="EMBL/GenBank/DDBJ databases">
        <authorList>
            <person name="Alioto T."/>
            <person name="Alioto T."/>
            <person name="Gomez Garrido J."/>
        </authorList>
    </citation>
    <scope>NUCLEOTIDE SEQUENCE</scope>
    <source>
        <strain evidence="2">A484AB</strain>
    </source>
</reference>
<dbReference type="PANTHER" id="PTHR46791:SF13">
    <property type="entry name" value="CLR5 DOMAIN-CONTAINING PROTEIN"/>
    <property type="match status" value="1"/>
</dbReference>
<dbReference type="EMBL" id="CACRXK020004246">
    <property type="protein sequence ID" value="CAB4002055.1"/>
    <property type="molecule type" value="Genomic_DNA"/>
</dbReference>
<evidence type="ECO:0000313" key="2">
    <source>
        <dbReference type="EMBL" id="CAB4002055.1"/>
    </source>
</evidence>
<dbReference type="PANTHER" id="PTHR46791">
    <property type="entry name" value="EXPRESSED PROTEIN"/>
    <property type="match status" value="1"/>
</dbReference>
<dbReference type="OrthoDB" id="7689536at2759"/>
<feature type="domain" description="Integrase core" evidence="1">
    <location>
        <begin position="134"/>
        <end position="217"/>
    </location>
</feature>
<organism evidence="2 3">
    <name type="scientific">Paramuricea clavata</name>
    <name type="common">Red gorgonian</name>
    <name type="synonym">Violescent sea-whip</name>
    <dbReference type="NCBI Taxonomy" id="317549"/>
    <lineage>
        <taxon>Eukaryota</taxon>
        <taxon>Metazoa</taxon>
        <taxon>Cnidaria</taxon>
        <taxon>Anthozoa</taxon>
        <taxon>Octocorallia</taxon>
        <taxon>Malacalcyonacea</taxon>
        <taxon>Plexauridae</taxon>
        <taxon>Paramuricea</taxon>
    </lineage>
</organism>
<name>A0A6S7H8C3_PARCT</name>
<proteinExistence type="predicted"/>
<dbReference type="InterPro" id="IPR058913">
    <property type="entry name" value="Integrase_dom_put"/>
</dbReference>
<sequence>MWLEERQIHHGMEEELETIRYYFRRSYDYNAILEFLDKYHYIRMLKQTLLNRLRDYGVNRRNRNIDEDLVRDHINRELRAMWRNLHLKYDINVPRSAVEELMREIDPEGVRSRKAHRLKRRKRNGTNSLAGLKAHRFGSSHSNQRIEAWWAFLRTWSTCWMNFFKDRIHEGNLDARNKLHLECIWFCFKNLIQNELNGVMEEWNIHYIRKSRFQTASGITNNLFFLPESVGATDHIHPYNWEDVEEINNELHIPENDDSLIYQEYFSYVSYIIRLAW</sequence>
<dbReference type="Pfam" id="PF24764">
    <property type="entry name" value="rva_4"/>
    <property type="match status" value="1"/>
</dbReference>
<comment type="caution">
    <text evidence="2">The sequence shown here is derived from an EMBL/GenBank/DDBJ whole genome shotgun (WGS) entry which is preliminary data.</text>
</comment>
<dbReference type="Proteomes" id="UP001152795">
    <property type="component" value="Unassembled WGS sequence"/>
</dbReference>